<comment type="caution">
    <text evidence="2">The sequence shown here is derived from an EMBL/GenBank/DDBJ whole genome shotgun (WGS) entry which is preliminary data.</text>
</comment>
<feature type="region of interest" description="Disordered" evidence="1">
    <location>
        <begin position="45"/>
        <end position="66"/>
    </location>
</feature>
<dbReference type="AlphaFoldDB" id="A0AA86UV44"/>
<evidence type="ECO:0000256" key="1">
    <source>
        <dbReference type="SAM" id="MobiDB-lite"/>
    </source>
</evidence>
<protein>
    <submittedName>
        <fullName evidence="3">Hypothetical_protein</fullName>
    </submittedName>
</protein>
<dbReference type="Proteomes" id="UP001642409">
    <property type="component" value="Unassembled WGS sequence"/>
</dbReference>
<feature type="compositionally biased region" description="Polar residues" evidence="1">
    <location>
        <begin position="51"/>
        <end position="61"/>
    </location>
</feature>
<reference evidence="3 4" key="2">
    <citation type="submission" date="2024-07" db="EMBL/GenBank/DDBJ databases">
        <authorList>
            <person name="Akdeniz Z."/>
        </authorList>
    </citation>
    <scope>NUCLEOTIDE SEQUENCE [LARGE SCALE GENOMIC DNA]</scope>
</reference>
<proteinExistence type="predicted"/>
<evidence type="ECO:0000313" key="2">
    <source>
        <dbReference type="EMBL" id="CAI9965982.1"/>
    </source>
</evidence>
<evidence type="ECO:0000313" key="4">
    <source>
        <dbReference type="Proteomes" id="UP001642409"/>
    </source>
</evidence>
<dbReference type="EMBL" id="CATOUU010000998">
    <property type="protein sequence ID" value="CAI9965982.1"/>
    <property type="molecule type" value="Genomic_DNA"/>
</dbReference>
<organism evidence="2">
    <name type="scientific">Hexamita inflata</name>
    <dbReference type="NCBI Taxonomy" id="28002"/>
    <lineage>
        <taxon>Eukaryota</taxon>
        <taxon>Metamonada</taxon>
        <taxon>Diplomonadida</taxon>
        <taxon>Hexamitidae</taxon>
        <taxon>Hexamitinae</taxon>
        <taxon>Hexamita</taxon>
    </lineage>
</organism>
<keyword evidence="4" id="KW-1185">Reference proteome</keyword>
<accession>A0AA86UV44</accession>
<sequence length="142" mass="17455">MYFLHFQFAIFQDLIKTIDPLKPFEGFNRILNQFRLRQCVKQLEKEERGQKSIQEQPTKPSNQKKKKIDPINIFEFYVFQSGKKDISDKLIFQQQLNMFKYLLKVLLTPWVHTQIRAQRFEERCSRYQKLNSQRTDNRWDKY</sequence>
<gene>
    <name evidence="3" type="ORF">HINF_LOCUS21448</name>
    <name evidence="2" type="ORF">HINF_LOCUS53627</name>
</gene>
<evidence type="ECO:0000313" key="3">
    <source>
        <dbReference type="EMBL" id="CAL6009129.1"/>
    </source>
</evidence>
<name>A0AA86UV44_9EUKA</name>
<dbReference type="EMBL" id="CAXDID020000059">
    <property type="protein sequence ID" value="CAL6009129.1"/>
    <property type="molecule type" value="Genomic_DNA"/>
</dbReference>
<reference evidence="2" key="1">
    <citation type="submission" date="2023-06" db="EMBL/GenBank/DDBJ databases">
        <authorList>
            <person name="Kurt Z."/>
        </authorList>
    </citation>
    <scope>NUCLEOTIDE SEQUENCE</scope>
</reference>